<accession>A0ABS2DKU4</accession>
<organism evidence="1 2">
    <name type="scientific">Bacillus suaedaesalsae</name>
    <dbReference type="NCBI Taxonomy" id="2810349"/>
    <lineage>
        <taxon>Bacteria</taxon>
        <taxon>Bacillati</taxon>
        <taxon>Bacillota</taxon>
        <taxon>Bacilli</taxon>
        <taxon>Bacillales</taxon>
        <taxon>Bacillaceae</taxon>
        <taxon>Bacillus</taxon>
    </lineage>
</organism>
<sequence>MATSKPVTSTSTTLNISQLGTGSGYIYVSVTRSGMTESDKVKYHFNAEPKTAKPSVYNITV</sequence>
<comment type="caution">
    <text evidence="1">The sequence shown here is derived from an EMBL/GenBank/DDBJ whole genome shotgun (WGS) entry which is preliminary data.</text>
</comment>
<dbReference type="RefSeq" id="WP_204204472.1">
    <property type="nucleotide sequence ID" value="NZ_JAFELM010000039.1"/>
</dbReference>
<keyword evidence="2" id="KW-1185">Reference proteome</keyword>
<gene>
    <name evidence="1" type="ORF">JR050_15715</name>
</gene>
<evidence type="ECO:0000313" key="2">
    <source>
        <dbReference type="Proteomes" id="UP001518925"/>
    </source>
</evidence>
<protein>
    <submittedName>
        <fullName evidence="1">Uncharacterized protein</fullName>
    </submittedName>
</protein>
<name>A0ABS2DKU4_9BACI</name>
<evidence type="ECO:0000313" key="1">
    <source>
        <dbReference type="EMBL" id="MBM6619116.1"/>
    </source>
</evidence>
<reference evidence="1 2" key="1">
    <citation type="submission" date="2021-02" db="EMBL/GenBank/DDBJ databases">
        <title>Bacillus sp. RD4P76, an endophyte from a halophyte.</title>
        <authorList>
            <person name="Sun J.-Q."/>
        </authorList>
    </citation>
    <scope>NUCLEOTIDE SEQUENCE [LARGE SCALE GENOMIC DNA]</scope>
    <source>
        <strain evidence="1 2">RD4P76</strain>
    </source>
</reference>
<dbReference type="Proteomes" id="UP001518925">
    <property type="component" value="Unassembled WGS sequence"/>
</dbReference>
<proteinExistence type="predicted"/>
<dbReference type="EMBL" id="JAFELM010000039">
    <property type="protein sequence ID" value="MBM6619116.1"/>
    <property type="molecule type" value="Genomic_DNA"/>
</dbReference>